<dbReference type="PROSITE" id="PS51219">
    <property type="entry name" value="DPCK"/>
    <property type="match status" value="1"/>
</dbReference>
<dbReference type="InterPro" id="IPR027417">
    <property type="entry name" value="P-loop_NTPase"/>
</dbReference>
<keyword evidence="2" id="KW-0067">ATP-binding</keyword>
<reference evidence="3 4" key="1">
    <citation type="journal article" date="2016" name="Proc. Natl. Acad. Sci. U.S.A.">
        <title>Comparative genomics of biotechnologically important yeasts.</title>
        <authorList>
            <person name="Riley R."/>
            <person name="Haridas S."/>
            <person name="Wolfe K.H."/>
            <person name="Lopes M.R."/>
            <person name="Hittinger C.T."/>
            <person name="Goeker M."/>
            <person name="Salamov A.A."/>
            <person name="Wisecaver J.H."/>
            <person name="Long T.M."/>
            <person name="Calvey C.H."/>
            <person name="Aerts A.L."/>
            <person name="Barry K.W."/>
            <person name="Choi C."/>
            <person name="Clum A."/>
            <person name="Coughlan A.Y."/>
            <person name="Deshpande S."/>
            <person name="Douglass A.P."/>
            <person name="Hanson S.J."/>
            <person name="Klenk H.-P."/>
            <person name="LaButti K.M."/>
            <person name="Lapidus A."/>
            <person name="Lindquist E.A."/>
            <person name="Lipzen A.M."/>
            <person name="Meier-Kolthoff J.P."/>
            <person name="Ohm R.A."/>
            <person name="Otillar R.P."/>
            <person name="Pangilinan J.L."/>
            <person name="Peng Y."/>
            <person name="Rokas A."/>
            <person name="Rosa C.A."/>
            <person name="Scheuner C."/>
            <person name="Sibirny A.A."/>
            <person name="Slot J.C."/>
            <person name="Stielow J.B."/>
            <person name="Sun H."/>
            <person name="Kurtzman C.P."/>
            <person name="Blackwell M."/>
            <person name="Grigoriev I.V."/>
            <person name="Jeffries T.W."/>
        </authorList>
    </citation>
    <scope>NUCLEOTIDE SEQUENCE [LARGE SCALE GENOMIC DNA]</scope>
    <source>
        <strain evidence="3 4">NRRL Y-2026</strain>
    </source>
</reference>
<dbReference type="NCBIfam" id="TIGR00152">
    <property type="entry name" value="dephospho-CoA kinase"/>
    <property type="match status" value="1"/>
</dbReference>
<dbReference type="EMBL" id="KV454005">
    <property type="protein sequence ID" value="ODQ45493.1"/>
    <property type="molecule type" value="Genomic_DNA"/>
</dbReference>
<accession>A0A1E3NJH1</accession>
<keyword evidence="1" id="KW-0547">Nucleotide-binding</keyword>
<dbReference type="PANTHER" id="PTHR10695:SF46">
    <property type="entry name" value="BIFUNCTIONAL COENZYME A SYNTHASE-RELATED"/>
    <property type="match status" value="1"/>
</dbReference>
<dbReference type="GO" id="GO:0004140">
    <property type="term" value="F:dephospho-CoA kinase activity"/>
    <property type="evidence" value="ECO:0007669"/>
    <property type="project" value="InterPro"/>
</dbReference>
<evidence type="ECO:0000313" key="3">
    <source>
        <dbReference type="EMBL" id="ODQ45493.1"/>
    </source>
</evidence>
<sequence>MLILGLTGGIATGKSTVSGFLSDNYHIPVIDADKIAREVVEPGTLTYQAIVEKFQPLIPELIDSSKKDAPLNRGALGAYVFTHKKDLKKLNAITHPAIRKKILYLLFKNYLNKEPVVILDIPLLFESGMDWLCSRTLTISCNPEHQLKRLLERNKELSEIQATDRINSQMQLAEKVKQSDYSIFNDGNLEDLKRKVDEFVHQNLPALQVNQNCGWSYTISSWWNWFQVMFPPFAIVGAVCALTRKMFNKSYA</sequence>
<dbReference type="GO" id="GO:0015937">
    <property type="term" value="P:coenzyme A biosynthetic process"/>
    <property type="evidence" value="ECO:0007669"/>
    <property type="project" value="InterPro"/>
</dbReference>
<dbReference type="GO" id="GO:0005524">
    <property type="term" value="F:ATP binding"/>
    <property type="evidence" value="ECO:0007669"/>
    <property type="project" value="UniProtKB-KW"/>
</dbReference>
<name>A0A1E3NJH1_9ASCO</name>
<evidence type="ECO:0000313" key="4">
    <source>
        <dbReference type="Proteomes" id="UP000094455"/>
    </source>
</evidence>
<evidence type="ECO:0008006" key="5">
    <source>
        <dbReference type="Google" id="ProtNLM"/>
    </source>
</evidence>
<dbReference type="Pfam" id="PF01121">
    <property type="entry name" value="CoaE"/>
    <property type="match status" value="1"/>
</dbReference>
<proteinExistence type="inferred from homology"/>
<dbReference type="STRING" id="763406.A0A1E3NJH1"/>
<dbReference type="Gene3D" id="3.40.50.300">
    <property type="entry name" value="P-loop containing nucleotide triphosphate hydrolases"/>
    <property type="match status" value="1"/>
</dbReference>
<dbReference type="PANTHER" id="PTHR10695">
    <property type="entry name" value="DEPHOSPHO-COA KINASE-RELATED"/>
    <property type="match status" value="1"/>
</dbReference>
<protein>
    <recommendedName>
        <fullName evidence="5">Dephospho-CoA kinase</fullName>
    </recommendedName>
</protein>
<dbReference type="GeneID" id="30181408"/>
<keyword evidence="4" id="KW-1185">Reference proteome</keyword>
<gene>
    <name evidence="3" type="ORF">PICMEDRAFT_74251</name>
</gene>
<dbReference type="SUPFAM" id="SSF52540">
    <property type="entry name" value="P-loop containing nucleoside triphosphate hydrolases"/>
    <property type="match status" value="1"/>
</dbReference>
<evidence type="ECO:0000256" key="1">
    <source>
        <dbReference type="ARBA" id="ARBA00022741"/>
    </source>
</evidence>
<dbReference type="OrthoDB" id="247245at2759"/>
<dbReference type="HAMAP" id="MF_00376">
    <property type="entry name" value="Dephospho_CoA_kinase"/>
    <property type="match status" value="1"/>
</dbReference>
<dbReference type="AlphaFoldDB" id="A0A1E3NJH1"/>
<dbReference type="InterPro" id="IPR001977">
    <property type="entry name" value="Depp_CoAkinase"/>
</dbReference>
<dbReference type="Proteomes" id="UP000094455">
    <property type="component" value="Unassembled WGS sequence"/>
</dbReference>
<dbReference type="RefSeq" id="XP_019016606.1">
    <property type="nucleotide sequence ID" value="XM_019164721.1"/>
</dbReference>
<evidence type="ECO:0000256" key="2">
    <source>
        <dbReference type="ARBA" id="ARBA00022840"/>
    </source>
</evidence>
<dbReference type="CDD" id="cd02022">
    <property type="entry name" value="DPCK"/>
    <property type="match status" value="1"/>
</dbReference>
<organism evidence="3 4">
    <name type="scientific">Pichia membranifaciens NRRL Y-2026</name>
    <dbReference type="NCBI Taxonomy" id="763406"/>
    <lineage>
        <taxon>Eukaryota</taxon>
        <taxon>Fungi</taxon>
        <taxon>Dikarya</taxon>
        <taxon>Ascomycota</taxon>
        <taxon>Saccharomycotina</taxon>
        <taxon>Pichiomycetes</taxon>
        <taxon>Pichiales</taxon>
        <taxon>Pichiaceae</taxon>
        <taxon>Pichia</taxon>
    </lineage>
</organism>